<sequence length="204" mass="22985">MNDSTKKLTEYFTKFPGIGQRQARRFVYFLLSQKEEFLDELTASLKKLKSSVNQCSSCFRFFEGKSPLCDICGSKNTDVSIIMVVEKDIDFENIKKSGVYHGRYFILGSLLPILEKNPTDKIRIKELVGEVGKQIKNSGLKEVIIALSANPEGDNTFQYVKKTLEPLSEKHGLKISSLGRGLSTGTELEYSDQDTLKSALKNRQ</sequence>
<dbReference type="PROSITE" id="PS50880">
    <property type="entry name" value="TOPRIM"/>
    <property type="match status" value="1"/>
</dbReference>
<comment type="caution">
    <text evidence="9">The sequence shown here is derived from an EMBL/GenBank/DDBJ whole genome shotgun (WGS) entry which is preliminary data.</text>
</comment>
<dbReference type="PANTHER" id="PTHR30446:SF0">
    <property type="entry name" value="RECOMBINATION PROTEIN RECR"/>
    <property type="match status" value="1"/>
</dbReference>
<dbReference type="Proteomes" id="UP000178841">
    <property type="component" value="Unassembled WGS sequence"/>
</dbReference>
<comment type="similarity">
    <text evidence="7">Belongs to the RecR family.</text>
</comment>
<evidence type="ECO:0000256" key="3">
    <source>
        <dbReference type="ARBA" id="ARBA00022771"/>
    </source>
</evidence>
<dbReference type="STRING" id="1798657.A2648_02350"/>
<keyword evidence="6 7" id="KW-0234">DNA repair</keyword>
<dbReference type="PANTHER" id="PTHR30446">
    <property type="entry name" value="RECOMBINATION PROTEIN RECR"/>
    <property type="match status" value="1"/>
</dbReference>
<reference evidence="9 10" key="1">
    <citation type="journal article" date="2016" name="Nat. Commun.">
        <title>Thousands of microbial genomes shed light on interconnected biogeochemical processes in an aquifer system.</title>
        <authorList>
            <person name="Anantharaman K."/>
            <person name="Brown C.T."/>
            <person name="Hug L.A."/>
            <person name="Sharon I."/>
            <person name="Castelle C.J."/>
            <person name="Probst A.J."/>
            <person name="Thomas B.C."/>
            <person name="Singh A."/>
            <person name="Wilkins M.J."/>
            <person name="Karaoz U."/>
            <person name="Brodie E.L."/>
            <person name="Williams K.H."/>
            <person name="Hubbard S.S."/>
            <person name="Banfield J.F."/>
        </authorList>
    </citation>
    <scope>NUCLEOTIDE SEQUENCE [LARGE SCALE GENOMIC DNA]</scope>
</reference>
<dbReference type="GO" id="GO:0006310">
    <property type="term" value="P:DNA recombination"/>
    <property type="evidence" value="ECO:0007669"/>
    <property type="project" value="UniProtKB-UniRule"/>
</dbReference>
<dbReference type="InterPro" id="IPR000093">
    <property type="entry name" value="DNA_Rcmb_RecR"/>
</dbReference>
<name>A0A1G2CRD6_9BACT</name>
<dbReference type="Gene3D" id="3.40.1360.10">
    <property type="match status" value="1"/>
</dbReference>
<comment type="function">
    <text evidence="7">May play a role in DNA repair. It seems to be involved in an RecBC-independent recombinational process of DNA repair. It may act with RecF and RecO.</text>
</comment>
<keyword evidence="5 7" id="KW-0233">DNA recombination</keyword>
<proteinExistence type="inferred from homology"/>
<accession>A0A1G2CRD6</accession>
<keyword evidence="1 7" id="KW-0479">Metal-binding</keyword>
<evidence type="ECO:0000313" key="9">
    <source>
        <dbReference type="EMBL" id="OGZ03772.1"/>
    </source>
</evidence>
<keyword evidence="2 7" id="KW-0227">DNA damage</keyword>
<comment type="caution">
    <text evidence="7">Lacks conserved residue(s) required for the propagation of feature annotation.</text>
</comment>
<dbReference type="InterPro" id="IPR006171">
    <property type="entry name" value="TOPRIM_dom"/>
</dbReference>
<dbReference type="AlphaFoldDB" id="A0A1G2CRD6"/>
<evidence type="ECO:0000256" key="6">
    <source>
        <dbReference type="ARBA" id="ARBA00023204"/>
    </source>
</evidence>
<keyword evidence="3 7" id="KW-0863">Zinc-finger</keyword>
<evidence type="ECO:0000256" key="4">
    <source>
        <dbReference type="ARBA" id="ARBA00022833"/>
    </source>
</evidence>
<gene>
    <name evidence="7" type="primary">recR</name>
    <name evidence="9" type="ORF">A2648_02350</name>
</gene>
<evidence type="ECO:0000313" key="10">
    <source>
        <dbReference type="Proteomes" id="UP000178841"/>
    </source>
</evidence>
<organism evidence="9 10">
    <name type="scientific">Candidatus Lloydbacteria bacterium RIFCSPHIGHO2_01_FULL_41_20</name>
    <dbReference type="NCBI Taxonomy" id="1798657"/>
    <lineage>
        <taxon>Bacteria</taxon>
        <taxon>Candidatus Lloydiibacteriota</taxon>
    </lineage>
</organism>
<dbReference type="GO" id="GO:0003677">
    <property type="term" value="F:DNA binding"/>
    <property type="evidence" value="ECO:0007669"/>
    <property type="project" value="UniProtKB-UniRule"/>
</dbReference>
<keyword evidence="4 7" id="KW-0862">Zinc</keyword>
<protein>
    <recommendedName>
        <fullName evidence="7">Recombination protein RecR</fullName>
    </recommendedName>
</protein>
<dbReference type="Pfam" id="PF13662">
    <property type="entry name" value="Toprim_4"/>
    <property type="match status" value="1"/>
</dbReference>
<dbReference type="EMBL" id="MHLH01000015">
    <property type="protein sequence ID" value="OGZ03772.1"/>
    <property type="molecule type" value="Genomic_DNA"/>
</dbReference>
<evidence type="ECO:0000256" key="5">
    <source>
        <dbReference type="ARBA" id="ARBA00023172"/>
    </source>
</evidence>
<evidence type="ECO:0000256" key="2">
    <source>
        <dbReference type="ARBA" id="ARBA00022763"/>
    </source>
</evidence>
<dbReference type="GO" id="GO:0008270">
    <property type="term" value="F:zinc ion binding"/>
    <property type="evidence" value="ECO:0007669"/>
    <property type="project" value="UniProtKB-KW"/>
</dbReference>
<dbReference type="GO" id="GO:0006281">
    <property type="term" value="P:DNA repair"/>
    <property type="evidence" value="ECO:0007669"/>
    <property type="project" value="UniProtKB-UniRule"/>
</dbReference>
<dbReference type="Gene3D" id="1.10.8.420">
    <property type="entry name" value="RecR Domain 1"/>
    <property type="match status" value="1"/>
</dbReference>
<feature type="domain" description="Toprim" evidence="8">
    <location>
        <begin position="80"/>
        <end position="183"/>
    </location>
</feature>
<dbReference type="InterPro" id="IPR023627">
    <property type="entry name" value="Rcmb_RecR"/>
</dbReference>
<dbReference type="Pfam" id="PF21175">
    <property type="entry name" value="RecR_C"/>
    <property type="match status" value="1"/>
</dbReference>
<dbReference type="HAMAP" id="MF_00017">
    <property type="entry name" value="RecR"/>
    <property type="match status" value="1"/>
</dbReference>
<evidence type="ECO:0000259" key="8">
    <source>
        <dbReference type="PROSITE" id="PS50880"/>
    </source>
</evidence>
<evidence type="ECO:0000256" key="1">
    <source>
        <dbReference type="ARBA" id="ARBA00022723"/>
    </source>
</evidence>
<dbReference type="SUPFAM" id="SSF111304">
    <property type="entry name" value="Recombination protein RecR"/>
    <property type="match status" value="1"/>
</dbReference>
<evidence type="ECO:0000256" key="7">
    <source>
        <dbReference type="HAMAP-Rule" id="MF_00017"/>
    </source>
</evidence>
<dbReference type="SMART" id="SM00493">
    <property type="entry name" value="TOPRIM"/>
    <property type="match status" value="1"/>
</dbReference>
<dbReference type="Pfam" id="PF21176">
    <property type="entry name" value="RecR_HhH"/>
    <property type="match status" value="1"/>
</dbReference>